<feature type="domain" description="Glycosyl-hydrolase 97 C-terminal oligomerisation" evidence="8">
    <location>
        <begin position="545"/>
        <end position="633"/>
    </location>
</feature>
<dbReference type="InterPro" id="IPR013780">
    <property type="entry name" value="Glyco_hydro_b"/>
</dbReference>
<sequence length="637" mass="71868">MNLIFNRLSMSQSTLGKVLALFVAVIAFQPVVGQRLTSPNGTLMVELITDNGQDGYGRPSLQIYRKGLAGQTIINRVALGMNTVKKDLSSAMKIVSSNPEQNFTEKYEMITGKRRYCENEGLEKSFLLQNKNGELLSISIRAFNDGVAFRYLIENAAVDTLTHESTSYAIGDSETKWMQRYKNDYEGFYEARTENQQGEWGYPLLVEKPDSVFILLSEANITRGNAGSRLSNRNQANSYQVKLGQDRLAIKGKWLSPWRTMIIGSLADIVESTLITDVSDPSEIKQTSWIQPGNVAWIYWAHNHSSNDYKLVNMYTDLAAEMGWTYNLIDWKWNTMANGGDIEDAVKYALKRHVKPLLWYNSGTGWIGDGAPGPLDRLLDANKRKQEYAWLRKIGVAGVKIDFFNGDHAAMMTYYIDLLADAAKHKLMINLHGSTIPRGWARTYPNLMTMEAVYGAEWYNNNDTLTSRAARHNTTLPFTRNVIGSMDYTPGTFSDSQHKHITSHAHELALMIAFESGWQHRPDRPETYRSLPAEVQYVLTSLPAAWDDTKLLFGYPGEDMIIARRKGKTWYIAGLNGTDQQKTLLFNSRLLNPAIKGKLLIQDGEVSDRFRINNADSHPVEIHCLPRGGFVAVVEET</sequence>
<dbReference type="InterPro" id="IPR017853">
    <property type="entry name" value="GH"/>
</dbReference>
<dbReference type="GO" id="GO:0016787">
    <property type="term" value="F:hydrolase activity"/>
    <property type="evidence" value="ECO:0007669"/>
    <property type="project" value="UniProtKB-KW"/>
</dbReference>
<feature type="domain" description="Glycosyl-hydrolase 97 catalytic" evidence="6">
    <location>
        <begin position="302"/>
        <end position="453"/>
    </location>
</feature>
<evidence type="ECO:0000256" key="4">
    <source>
        <dbReference type="ARBA" id="ARBA00022837"/>
    </source>
</evidence>
<accession>A0ABY7WFF7</accession>
<evidence type="ECO:0000313" key="10">
    <source>
        <dbReference type="Proteomes" id="UP001221558"/>
    </source>
</evidence>
<evidence type="ECO:0000259" key="7">
    <source>
        <dbReference type="Pfam" id="PF14508"/>
    </source>
</evidence>
<keyword evidence="4" id="KW-0106">Calcium</keyword>
<evidence type="ECO:0000313" key="9">
    <source>
        <dbReference type="EMBL" id="WDF67015.1"/>
    </source>
</evidence>
<dbReference type="Pfam" id="PF14509">
    <property type="entry name" value="GH97_C"/>
    <property type="match status" value="1"/>
</dbReference>
<dbReference type="InterPro" id="IPR014718">
    <property type="entry name" value="GH-type_carb-bd"/>
</dbReference>
<evidence type="ECO:0000259" key="8">
    <source>
        <dbReference type="Pfam" id="PF14509"/>
    </source>
</evidence>
<name>A0ABY7WFF7_9SPHI</name>
<proteinExistence type="predicted"/>
<comment type="subunit">
    <text evidence="2">Monomer.</text>
</comment>
<protein>
    <submittedName>
        <fullName evidence="9">Glycoside hydrolase family 97 catalytic domain-containing protein</fullName>
    </submittedName>
</protein>
<dbReference type="RefSeq" id="WP_274265751.1">
    <property type="nucleotide sequence ID" value="NZ_CP117880.1"/>
</dbReference>
<reference evidence="9 10" key="1">
    <citation type="submission" date="2023-02" db="EMBL/GenBank/DDBJ databases">
        <title>Genome sequence of Sphingobacterium sp. KACC 22765.</title>
        <authorList>
            <person name="Kim S."/>
            <person name="Heo J."/>
            <person name="Kwon S.-W."/>
        </authorList>
    </citation>
    <scope>NUCLEOTIDE SEQUENCE [LARGE SCALE GENOMIC DNA]</scope>
    <source>
        <strain evidence="9 10">KACC 22765</strain>
    </source>
</reference>
<dbReference type="Gene3D" id="2.70.98.10">
    <property type="match status" value="1"/>
</dbReference>
<gene>
    <name evidence="9" type="ORF">PQ465_11930</name>
</gene>
<dbReference type="Pfam" id="PF10566">
    <property type="entry name" value="Glyco_hydro_97"/>
    <property type="match status" value="1"/>
</dbReference>
<feature type="domain" description="Glycosyl-hydrolase 97 N-terminal" evidence="7">
    <location>
        <begin position="36"/>
        <end position="281"/>
    </location>
</feature>
<evidence type="ECO:0000256" key="5">
    <source>
        <dbReference type="ARBA" id="ARBA00023295"/>
    </source>
</evidence>
<dbReference type="InterPro" id="IPR029483">
    <property type="entry name" value="GH97_C"/>
</dbReference>
<keyword evidence="10" id="KW-1185">Reference proteome</keyword>
<comment type="cofactor">
    <cofactor evidence="1">
        <name>Ca(2+)</name>
        <dbReference type="ChEBI" id="CHEBI:29108"/>
    </cofactor>
</comment>
<dbReference type="InterPro" id="IPR013785">
    <property type="entry name" value="Aldolase_TIM"/>
</dbReference>
<dbReference type="InterPro" id="IPR019563">
    <property type="entry name" value="GH97_catalytic"/>
</dbReference>
<organism evidence="9 10">
    <name type="scientific">Sphingobacterium oryzagri</name>
    <dbReference type="NCBI Taxonomy" id="3025669"/>
    <lineage>
        <taxon>Bacteria</taxon>
        <taxon>Pseudomonadati</taxon>
        <taxon>Bacteroidota</taxon>
        <taxon>Sphingobacteriia</taxon>
        <taxon>Sphingobacteriales</taxon>
        <taxon>Sphingobacteriaceae</taxon>
        <taxon>Sphingobacterium</taxon>
    </lineage>
</organism>
<dbReference type="PANTHER" id="PTHR35803:SF2">
    <property type="entry name" value="RETAINING ALPHA-GALACTOSIDASE"/>
    <property type="match status" value="1"/>
</dbReference>
<evidence type="ECO:0000256" key="1">
    <source>
        <dbReference type="ARBA" id="ARBA00001913"/>
    </source>
</evidence>
<evidence type="ECO:0000256" key="2">
    <source>
        <dbReference type="ARBA" id="ARBA00011245"/>
    </source>
</evidence>
<dbReference type="InterPro" id="IPR029486">
    <property type="entry name" value="GH97_N"/>
</dbReference>
<dbReference type="SUPFAM" id="SSF51445">
    <property type="entry name" value="(Trans)glycosidases"/>
    <property type="match status" value="1"/>
</dbReference>
<keyword evidence="3 9" id="KW-0378">Hydrolase</keyword>
<evidence type="ECO:0000259" key="6">
    <source>
        <dbReference type="Pfam" id="PF10566"/>
    </source>
</evidence>
<evidence type="ECO:0000256" key="3">
    <source>
        <dbReference type="ARBA" id="ARBA00022801"/>
    </source>
</evidence>
<dbReference type="EMBL" id="CP117880">
    <property type="protein sequence ID" value="WDF67015.1"/>
    <property type="molecule type" value="Genomic_DNA"/>
</dbReference>
<dbReference type="InterPro" id="IPR052720">
    <property type="entry name" value="Glycosyl_hydrolase_97"/>
</dbReference>
<dbReference type="Pfam" id="PF14508">
    <property type="entry name" value="GH97_N"/>
    <property type="match status" value="1"/>
</dbReference>
<dbReference type="PANTHER" id="PTHR35803">
    <property type="entry name" value="GLUCAN 1,4-ALPHA-GLUCOSIDASE SUSB-RELATED"/>
    <property type="match status" value="1"/>
</dbReference>
<dbReference type="Gene3D" id="3.20.20.70">
    <property type="entry name" value="Aldolase class I"/>
    <property type="match status" value="1"/>
</dbReference>
<keyword evidence="5" id="KW-0326">Glycosidase</keyword>
<dbReference type="Gene3D" id="2.60.40.1180">
    <property type="entry name" value="Golgi alpha-mannosidase II"/>
    <property type="match status" value="1"/>
</dbReference>
<dbReference type="Proteomes" id="UP001221558">
    <property type="component" value="Chromosome"/>
</dbReference>